<evidence type="ECO:0000313" key="2">
    <source>
        <dbReference type="Proteomes" id="UP000037035"/>
    </source>
</evidence>
<dbReference type="VEuPathDB" id="FungiDB:VP01_1369g3"/>
<name>A0A0L6VLQ2_9BASI</name>
<comment type="caution">
    <text evidence="1">The sequence shown here is derived from an EMBL/GenBank/DDBJ whole genome shotgun (WGS) entry which is preliminary data.</text>
</comment>
<proteinExistence type="predicted"/>
<reference evidence="1 2" key="1">
    <citation type="submission" date="2015-08" db="EMBL/GenBank/DDBJ databases">
        <title>Next Generation Sequencing and Analysis of the Genome of Puccinia sorghi L Schw, the Causal Agent of Maize Common Rust.</title>
        <authorList>
            <person name="Rochi L."/>
            <person name="Burguener G."/>
            <person name="Darino M."/>
            <person name="Turjanski A."/>
            <person name="Kreff E."/>
            <person name="Dieguez M.J."/>
            <person name="Sacco F."/>
        </authorList>
    </citation>
    <scope>NUCLEOTIDE SEQUENCE [LARGE SCALE GENOMIC DNA]</scope>
    <source>
        <strain evidence="1 2">RO10H11247</strain>
    </source>
</reference>
<protein>
    <submittedName>
        <fullName evidence="1">Uncharacterized protein</fullName>
    </submittedName>
</protein>
<accession>A0A0L6VLQ2</accession>
<gene>
    <name evidence="1" type="ORF">VP01_1369g3</name>
</gene>
<sequence length="170" mass="19394">MCFNKQGLASIIAPTGVCSQLVNMLVSTFSIAKNLKWRAKSLVALKGQLTRWIPPNPPQNPDQVQCLVSWLYYQSKFKFITNRKPGKEKRTQGPSKNCKQLKGTRKLHKDYFPANSTYSKAYFRRRFQISKTMLECRLLTGGCTKVWRLKIIPQLGKPLAIPKGGYKVIT</sequence>
<dbReference type="EMBL" id="LAVV01004109">
    <property type="protein sequence ID" value="KNZ61701.1"/>
    <property type="molecule type" value="Genomic_DNA"/>
</dbReference>
<organism evidence="1 2">
    <name type="scientific">Puccinia sorghi</name>
    <dbReference type="NCBI Taxonomy" id="27349"/>
    <lineage>
        <taxon>Eukaryota</taxon>
        <taxon>Fungi</taxon>
        <taxon>Dikarya</taxon>
        <taxon>Basidiomycota</taxon>
        <taxon>Pucciniomycotina</taxon>
        <taxon>Pucciniomycetes</taxon>
        <taxon>Pucciniales</taxon>
        <taxon>Pucciniaceae</taxon>
        <taxon>Puccinia</taxon>
    </lineage>
</organism>
<evidence type="ECO:0000313" key="1">
    <source>
        <dbReference type="EMBL" id="KNZ61701.1"/>
    </source>
</evidence>
<dbReference type="AlphaFoldDB" id="A0A0L6VLQ2"/>
<dbReference type="Proteomes" id="UP000037035">
    <property type="component" value="Unassembled WGS sequence"/>
</dbReference>
<keyword evidence="2" id="KW-1185">Reference proteome</keyword>